<keyword evidence="6 13" id="KW-0812">Transmembrane</keyword>
<dbReference type="Pfam" id="PF02518">
    <property type="entry name" value="HATPase_c"/>
    <property type="match status" value="1"/>
</dbReference>
<feature type="domain" description="PAC" evidence="16">
    <location>
        <begin position="671"/>
        <end position="724"/>
    </location>
</feature>
<comment type="catalytic activity">
    <reaction evidence="1">
        <text>ATP + protein L-histidine = ADP + protein N-phospho-L-histidine.</text>
        <dbReference type="EC" id="2.7.13.3"/>
    </reaction>
</comment>
<feature type="transmembrane region" description="Helical" evidence="13">
    <location>
        <begin position="184"/>
        <end position="207"/>
    </location>
</feature>
<dbReference type="Gene3D" id="1.20.120.620">
    <property type="entry name" value="Backbone structure of the membrane domain of e. Coli histidine kinase receptor kdpd"/>
    <property type="match status" value="1"/>
</dbReference>
<proteinExistence type="predicted"/>
<dbReference type="InterPro" id="IPR001610">
    <property type="entry name" value="PAC"/>
</dbReference>
<gene>
    <name evidence="17" type="ordered locus">Acid_0021</name>
</gene>
<feature type="transmembrane region" description="Helical" evidence="13">
    <location>
        <begin position="293"/>
        <end position="309"/>
    </location>
</feature>
<dbReference type="Pfam" id="PF00512">
    <property type="entry name" value="HisKA"/>
    <property type="match status" value="1"/>
</dbReference>
<dbReference type="eggNOG" id="COG4251">
    <property type="taxonomic scope" value="Bacteria"/>
</dbReference>
<dbReference type="InterPro" id="IPR035965">
    <property type="entry name" value="PAS-like_dom_sf"/>
</dbReference>
<dbReference type="CDD" id="cd00130">
    <property type="entry name" value="PAS"/>
    <property type="match status" value="3"/>
</dbReference>
<evidence type="ECO:0000256" key="12">
    <source>
        <dbReference type="ARBA" id="ARBA00023136"/>
    </source>
</evidence>
<evidence type="ECO:0000256" key="5">
    <source>
        <dbReference type="ARBA" id="ARBA00022679"/>
    </source>
</evidence>
<dbReference type="GO" id="GO:0000155">
    <property type="term" value="F:phosphorelay sensor kinase activity"/>
    <property type="evidence" value="ECO:0007669"/>
    <property type="project" value="InterPro"/>
</dbReference>
<feature type="transmembrane region" description="Helical" evidence="13">
    <location>
        <begin position="242"/>
        <end position="263"/>
    </location>
</feature>
<dbReference type="PROSITE" id="PS50112">
    <property type="entry name" value="PAS"/>
    <property type="match status" value="3"/>
</dbReference>
<evidence type="ECO:0000256" key="1">
    <source>
        <dbReference type="ARBA" id="ARBA00000085"/>
    </source>
</evidence>
<dbReference type="Pfam" id="PF13426">
    <property type="entry name" value="PAS_9"/>
    <property type="match status" value="1"/>
</dbReference>
<organism evidence="17">
    <name type="scientific">Solibacter usitatus (strain Ellin6076)</name>
    <dbReference type="NCBI Taxonomy" id="234267"/>
    <lineage>
        <taxon>Bacteria</taxon>
        <taxon>Pseudomonadati</taxon>
        <taxon>Acidobacteriota</taxon>
        <taxon>Terriglobia</taxon>
        <taxon>Bryobacterales</taxon>
        <taxon>Solibacteraceae</taxon>
        <taxon>Candidatus Solibacter</taxon>
    </lineage>
</organism>
<dbReference type="SMART" id="SM00086">
    <property type="entry name" value="PAC"/>
    <property type="match status" value="4"/>
</dbReference>
<dbReference type="Pfam" id="PF13493">
    <property type="entry name" value="DUF4118"/>
    <property type="match status" value="1"/>
</dbReference>
<feature type="transmembrane region" description="Helical" evidence="13">
    <location>
        <begin position="219"/>
        <end position="235"/>
    </location>
</feature>
<evidence type="ECO:0000259" key="16">
    <source>
        <dbReference type="PROSITE" id="PS50113"/>
    </source>
</evidence>
<dbReference type="CDD" id="cd19410">
    <property type="entry name" value="HK9-like_sensor"/>
    <property type="match status" value="1"/>
</dbReference>
<dbReference type="Gene3D" id="3.30.565.10">
    <property type="entry name" value="Histidine kinase-like ATPase, C-terminal domain"/>
    <property type="match status" value="1"/>
</dbReference>
<keyword evidence="5" id="KW-0808">Transferase</keyword>
<dbReference type="EC" id="2.7.13.3" evidence="3"/>
<dbReference type="InterPro" id="IPR036097">
    <property type="entry name" value="HisK_dim/P_sf"/>
</dbReference>
<dbReference type="STRING" id="234267.Acid_0021"/>
<keyword evidence="8 17" id="KW-0418">Kinase</keyword>
<feature type="domain" description="PAC" evidence="16">
    <location>
        <begin position="809"/>
        <end position="861"/>
    </location>
</feature>
<feature type="domain" description="Histidine kinase" evidence="14">
    <location>
        <begin position="872"/>
        <end position="1084"/>
    </location>
</feature>
<dbReference type="Pfam" id="PF08448">
    <property type="entry name" value="PAS_4"/>
    <property type="match status" value="1"/>
</dbReference>
<dbReference type="InterPro" id="IPR025201">
    <property type="entry name" value="KdpD_TM"/>
</dbReference>
<keyword evidence="9" id="KW-0067">ATP-binding</keyword>
<keyword evidence="11" id="KW-0902">Two-component regulatory system</keyword>
<sequence length="1088" mass="119222">MSLRVTGNTSKTVLAVISALVLVVIIGFSYRQWQQYRQSNQSAVESERVQDEVNGLLAAMLDAETGQRGYLVTGQERYLEPYRRATQAIPGRLANLESALAGRPNETANLRRLNQLVELKLAELRRTIELRRSAGLQPALDVVLSDQGQRTMDEIRALVLALESRESAVRAAASAEGEAAAQTALLVTTGGALLLMFFFAAGLEPIASPSDGAGRKSRWLSYGAALLATLAATLLRMMLTPLVGPTALPFILYFPAVLFAAWYGGFRPGVVSIVFSTIAAAYYFSAPQTAIRVELLIFVLVGFGMALLSNSQRLALQRADAAEQAERAERRRFEITLSSIGDAVIATDAAGSIVFANEVAQRLTAWPAAEIGGRHLDEVFRIVNETTRETVESPVAKVLRMGTVVGLANHTILLARDGSEMPIDDSGAPIRGEDGDIQGTVMVFREIAERKAAEKELERTAAQTREARDWLARVLASIGDAVIATDGRGSVLFLNAVAESLTGWTAAEANGKPLEQVFVISNANTGAAVESVVAKALREGQVQELQNQTVLTAKDGRRIPINDSAAPIRDQSGTVTGVVLVFRDVTRSEQAEQELRERELRFRQLAGSMPQVVWTATADGTWDYVNERWTELTGYNLEEAQAGHFRKEMPPEDAEAFARAEAEGLRTGTPYTLECRFLRRADGNLRWQLVRCVPICDQKGTVLRWYCSSTDIHEQKRAEEEMRFRAQELEAVLDATPVFLWITRDPDCREVTGNRAANQLLGVPPGTNVSTSGKNGMPATVTRFKADGSEYQVEELPLQQAAALKKAVQDAEIEFRFADGRRVFTVGNVAPLFDAAHRVRGCVGAFMDITERKLAQEALIRANEDLNQFAFAASHDLQEPLRMITTYSQLLVNGFRDRLPEEAELCVNFITQGTSRMRTLLADLLAYTQVGADGDPTEMVDLGAICRKAIDNLQTALQESHGEVRLEPLPVVRGHGAHFLQLFQNLIGNAVKYRAGEPPRIQISSAYEGGEWRVAVADNGIGIEPQYYQRIFGVFKRLHGRSIPGTGIGLAICQRVVERYGGRIWVESEPGKGSTFYFTIPAARGPEA</sequence>
<dbReference type="InterPro" id="IPR036890">
    <property type="entry name" value="HATPase_C_sf"/>
</dbReference>
<feature type="transmembrane region" description="Helical" evidence="13">
    <location>
        <begin position="269"/>
        <end position="286"/>
    </location>
</feature>
<feature type="domain" description="PAS" evidence="15">
    <location>
        <begin position="598"/>
        <end position="668"/>
    </location>
</feature>
<dbReference type="eggNOG" id="COG5002">
    <property type="taxonomic scope" value="Bacteria"/>
</dbReference>
<dbReference type="InterPro" id="IPR013655">
    <property type="entry name" value="PAS_fold_3"/>
</dbReference>
<dbReference type="PRINTS" id="PR00344">
    <property type="entry name" value="BCTRLSENSOR"/>
</dbReference>
<evidence type="ECO:0000313" key="17">
    <source>
        <dbReference type="EMBL" id="ABJ81037.1"/>
    </source>
</evidence>
<dbReference type="Pfam" id="PF08447">
    <property type="entry name" value="PAS_3"/>
    <property type="match status" value="1"/>
</dbReference>
<dbReference type="InParanoid" id="Q02D29"/>
<dbReference type="InterPro" id="IPR004358">
    <property type="entry name" value="Sig_transdc_His_kin-like_C"/>
</dbReference>
<name>Q02D29_SOLUE</name>
<dbReference type="eggNOG" id="COG5278">
    <property type="taxonomic scope" value="Bacteria"/>
</dbReference>
<dbReference type="AlphaFoldDB" id="Q02D29"/>
<dbReference type="OrthoDB" id="9813394at2"/>
<evidence type="ECO:0000256" key="11">
    <source>
        <dbReference type="ARBA" id="ARBA00023012"/>
    </source>
</evidence>
<evidence type="ECO:0000256" key="6">
    <source>
        <dbReference type="ARBA" id="ARBA00022692"/>
    </source>
</evidence>
<comment type="subcellular location">
    <subcellularLocation>
        <location evidence="2">Membrane</location>
        <topology evidence="2">Multi-pass membrane protein</topology>
    </subcellularLocation>
</comment>
<evidence type="ECO:0000256" key="13">
    <source>
        <dbReference type="SAM" id="Phobius"/>
    </source>
</evidence>
<dbReference type="Gene3D" id="1.10.287.130">
    <property type="match status" value="1"/>
</dbReference>
<evidence type="ECO:0000256" key="9">
    <source>
        <dbReference type="ARBA" id="ARBA00022840"/>
    </source>
</evidence>
<evidence type="ECO:0000256" key="10">
    <source>
        <dbReference type="ARBA" id="ARBA00022989"/>
    </source>
</evidence>
<dbReference type="SUPFAM" id="SSF47384">
    <property type="entry name" value="Homodimeric domain of signal transducing histidine kinase"/>
    <property type="match status" value="1"/>
</dbReference>
<dbReference type="SMART" id="SM00091">
    <property type="entry name" value="PAS"/>
    <property type="match status" value="4"/>
</dbReference>
<evidence type="ECO:0000256" key="3">
    <source>
        <dbReference type="ARBA" id="ARBA00012438"/>
    </source>
</evidence>
<dbReference type="InterPro" id="IPR052162">
    <property type="entry name" value="Sensor_kinase/Photoreceptor"/>
</dbReference>
<dbReference type="Pfam" id="PF00989">
    <property type="entry name" value="PAS"/>
    <property type="match status" value="1"/>
</dbReference>
<dbReference type="PANTHER" id="PTHR43304">
    <property type="entry name" value="PHYTOCHROME-LIKE PROTEIN CPH1"/>
    <property type="match status" value="1"/>
</dbReference>
<dbReference type="PROSITE" id="PS50113">
    <property type="entry name" value="PAC"/>
    <property type="match status" value="4"/>
</dbReference>
<evidence type="ECO:0000256" key="2">
    <source>
        <dbReference type="ARBA" id="ARBA00004141"/>
    </source>
</evidence>
<dbReference type="GO" id="GO:0006355">
    <property type="term" value="P:regulation of DNA-templated transcription"/>
    <property type="evidence" value="ECO:0007669"/>
    <property type="project" value="InterPro"/>
</dbReference>
<feature type="domain" description="PAC" evidence="16">
    <location>
        <begin position="407"/>
        <end position="459"/>
    </location>
</feature>
<evidence type="ECO:0000259" key="14">
    <source>
        <dbReference type="PROSITE" id="PS50109"/>
    </source>
</evidence>
<dbReference type="GO" id="GO:0005524">
    <property type="term" value="F:ATP binding"/>
    <property type="evidence" value="ECO:0007669"/>
    <property type="project" value="UniProtKB-KW"/>
</dbReference>
<dbReference type="EMBL" id="CP000473">
    <property type="protein sequence ID" value="ABJ81037.1"/>
    <property type="molecule type" value="Genomic_DNA"/>
</dbReference>
<keyword evidence="4" id="KW-0597">Phosphoprotein</keyword>
<feature type="domain" description="PAS" evidence="15">
    <location>
        <begin position="467"/>
        <end position="540"/>
    </location>
</feature>
<evidence type="ECO:0000256" key="4">
    <source>
        <dbReference type="ARBA" id="ARBA00022553"/>
    </source>
</evidence>
<dbReference type="NCBIfam" id="TIGR00229">
    <property type="entry name" value="sensory_box"/>
    <property type="match status" value="4"/>
</dbReference>
<dbReference type="GO" id="GO:0016020">
    <property type="term" value="C:membrane"/>
    <property type="evidence" value="ECO:0007669"/>
    <property type="project" value="UniProtKB-SubCell"/>
</dbReference>
<keyword evidence="7" id="KW-0547">Nucleotide-binding</keyword>
<accession>Q02D29</accession>
<dbReference type="SMART" id="SM00387">
    <property type="entry name" value="HATPase_c"/>
    <property type="match status" value="1"/>
</dbReference>
<feature type="domain" description="PAS" evidence="15">
    <location>
        <begin position="329"/>
        <end position="402"/>
    </location>
</feature>
<dbReference type="FunFam" id="3.30.565.10:FF:000006">
    <property type="entry name" value="Sensor histidine kinase WalK"/>
    <property type="match status" value="1"/>
</dbReference>
<dbReference type="InterPro" id="IPR000700">
    <property type="entry name" value="PAS-assoc_C"/>
</dbReference>
<dbReference type="CDD" id="cd00082">
    <property type="entry name" value="HisKA"/>
    <property type="match status" value="1"/>
</dbReference>
<dbReference type="InterPro" id="IPR013656">
    <property type="entry name" value="PAS_4"/>
</dbReference>
<evidence type="ECO:0000256" key="8">
    <source>
        <dbReference type="ARBA" id="ARBA00022777"/>
    </source>
</evidence>
<dbReference type="KEGG" id="sus:Acid_0021"/>
<evidence type="ECO:0000259" key="15">
    <source>
        <dbReference type="PROSITE" id="PS50112"/>
    </source>
</evidence>
<dbReference type="InterPro" id="IPR038318">
    <property type="entry name" value="KdpD_sf"/>
</dbReference>
<keyword evidence="12 13" id="KW-0472">Membrane</keyword>
<dbReference type="InterPro" id="IPR003661">
    <property type="entry name" value="HisK_dim/P_dom"/>
</dbReference>
<dbReference type="PANTHER" id="PTHR43304:SF1">
    <property type="entry name" value="PAC DOMAIN-CONTAINING PROTEIN"/>
    <property type="match status" value="1"/>
</dbReference>
<feature type="transmembrane region" description="Helical" evidence="13">
    <location>
        <begin position="12"/>
        <end position="30"/>
    </location>
</feature>
<dbReference type="eggNOG" id="COG2202">
    <property type="taxonomic scope" value="Bacteria"/>
</dbReference>
<dbReference type="SUPFAM" id="SSF55874">
    <property type="entry name" value="ATPase domain of HSP90 chaperone/DNA topoisomerase II/histidine kinase"/>
    <property type="match status" value="1"/>
</dbReference>
<dbReference type="PROSITE" id="PS50109">
    <property type="entry name" value="HIS_KIN"/>
    <property type="match status" value="1"/>
</dbReference>
<dbReference type="InterPro" id="IPR013767">
    <property type="entry name" value="PAS_fold"/>
</dbReference>
<evidence type="ECO:0000256" key="7">
    <source>
        <dbReference type="ARBA" id="ARBA00022741"/>
    </source>
</evidence>
<dbReference type="InterPro" id="IPR000014">
    <property type="entry name" value="PAS"/>
</dbReference>
<dbReference type="SMART" id="SM00388">
    <property type="entry name" value="HisKA"/>
    <property type="match status" value="1"/>
</dbReference>
<dbReference type="Pfam" id="PF05227">
    <property type="entry name" value="CHASE3"/>
    <property type="match status" value="1"/>
</dbReference>
<dbReference type="HOGENOM" id="CLU_000445_114_71_0"/>
<dbReference type="Gene3D" id="3.30.450.20">
    <property type="entry name" value="PAS domain"/>
    <property type="match status" value="4"/>
</dbReference>
<dbReference type="InterPro" id="IPR005467">
    <property type="entry name" value="His_kinase_dom"/>
</dbReference>
<keyword evidence="10 13" id="KW-1133">Transmembrane helix</keyword>
<dbReference type="eggNOG" id="COG3290">
    <property type="taxonomic scope" value="Bacteria"/>
</dbReference>
<dbReference type="InterPro" id="IPR007891">
    <property type="entry name" value="CHASE3"/>
</dbReference>
<dbReference type="InterPro" id="IPR003594">
    <property type="entry name" value="HATPase_dom"/>
</dbReference>
<reference evidence="17" key="1">
    <citation type="submission" date="2006-10" db="EMBL/GenBank/DDBJ databases">
        <title>Complete sequence of Solibacter usitatus Ellin6076.</title>
        <authorList>
            <consortium name="US DOE Joint Genome Institute"/>
            <person name="Copeland A."/>
            <person name="Lucas S."/>
            <person name="Lapidus A."/>
            <person name="Barry K."/>
            <person name="Detter J.C."/>
            <person name="Glavina del Rio T."/>
            <person name="Hammon N."/>
            <person name="Israni S."/>
            <person name="Dalin E."/>
            <person name="Tice H."/>
            <person name="Pitluck S."/>
            <person name="Thompson L.S."/>
            <person name="Brettin T."/>
            <person name="Bruce D."/>
            <person name="Han C."/>
            <person name="Tapia R."/>
            <person name="Gilna P."/>
            <person name="Schmutz J."/>
            <person name="Larimer F."/>
            <person name="Land M."/>
            <person name="Hauser L."/>
            <person name="Kyrpides N."/>
            <person name="Mikhailova N."/>
            <person name="Janssen P.H."/>
            <person name="Kuske C.R."/>
            <person name="Richardson P."/>
        </authorList>
    </citation>
    <scope>NUCLEOTIDE SEQUENCE</scope>
    <source>
        <strain evidence="17">Ellin6076</strain>
    </source>
</reference>
<protein>
    <recommendedName>
        <fullName evidence="3">histidine kinase</fullName>
        <ecNumber evidence="3">2.7.13.3</ecNumber>
    </recommendedName>
</protein>
<feature type="domain" description="PAC" evidence="16">
    <location>
        <begin position="543"/>
        <end position="597"/>
    </location>
</feature>
<dbReference type="FunFam" id="3.30.450.20:FF:000099">
    <property type="entry name" value="Sensory box sensor histidine kinase"/>
    <property type="match status" value="1"/>
</dbReference>
<dbReference type="SUPFAM" id="SSF55785">
    <property type="entry name" value="PYP-like sensor domain (PAS domain)"/>
    <property type="match status" value="4"/>
</dbReference>